<dbReference type="EMBL" id="BQNB010018792">
    <property type="protein sequence ID" value="GJT78331.1"/>
    <property type="molecule type" value="Genomic_DNA"/>
</dbReference>
<gene>
    <name evidence="6" type="ORF">Tco_1045056</name>
</gene>
<protein>
    <submittedName>
        <fullName evidence="6">Retrovirus-related pol polyprotein from transposon TNT 1-94</fullName>
    </submittedName>
</protein>
<dbReference type="PANTHER" id="PTHR42648:SF32">
    <property type="entry name" value="RIBONUCLEASE H-LIKE DOMAIN, GAG-PRE-INTEGRASE DOMAIN PROTEIN-RELATED"/>
    <property type="match status" value="1"/>
</dbReference>
<reference evidence="6" key="2">
    <citation type="submission" date="2022-01" db="EMBL/GenBank/DDBJ databases">
        <authorList>
            <person name="Yamashiro T."/>
            <person name="Shiraishi A."/>
            <person name="Satake H."/>
            <person name="Nakayama K."/>
        </authorList>
    </citation>
    <scope>NUCLEOTIDE SEQUENCE</scope>
</reference>
<keyword evidence="2" id="KW-0378">Hydrolase</keyword>
<feature type="region of interest" description="Disordered" evidence="4">
    <location>
        <begin position="37"/>
        <end position="56"/>
    </location>
</feature>
<evidence type="ECO:0000313" key="7">
    <source>
        <dbReference type="Proteomes" id="UP001151760"/>
    </source>
</evidence>
<feature type="coiled-coil region" evidence="3">
    <location>
        <begin position="60"/>
        <end position="90"/>
    </location>
</feature>
<evidence type="ECO:0000256" key="4">
    <source>
        <dbReference type="SAM" id="MobiDB-lite"/>
    </source>
</evidence>
<dbReference type="InterPro" id="IPR039537">
    <property type="entry name" value="Retrotran_Ty1/copia-like"/>
</dbReference>
<feature type="region of interest" description="Disordered" evidence="4">
    <location>
        <begin position="574"/>
        <end position="593"/>
    </location>
</feature>
<evidence type="ECO:0000313" key="6">
    <source>
        <dbReference type="EMBL" id="GJT78331.1"/>
    </source>
</evidence>
<dbReference type="SUPFAM" id="SSF53098">
    <property type="entry name" value="Ribonuclease H-like"/>
    <property type="match status" value="1"/>
</dbReference>
<evidence type="ECO:0000256" key="1">
    <source>
        <dbReference type="ARBA" id="ARBA00022723"/>
    </source>
</evidence>
<keyword evidence="7" id="KW-1185">Reference proteome</keyword>
<feature type="compositionally biased region" description="Polar residues" evidence="4">
    <location>
        <begin position="385"/>
        <end position="397"/>
    </location>
</feature>
<evidence type="ECO:0000256" key="3">
    <source>
        <dbReference type="SAM" id="Coils"/>
    </source>
</evidence>
<proteinExistence type="predicted"/>
<evidence type="ECO:0000259" key="5">
    <source>
        <dbReference type="Pfam" id="PF07727"/>
    </source>
</evidence>
<dbReference type="Gene3D" id="3.30.420.10">
    <property type="entry name" value="Ribonuclease H-like superfamily/Ribonuclease H"/>
    <property type="match status" value="1"/>
</dbReference>
<dbReference type="PANTHER" id="PTHR42648">
    <property type="entry name" value="TRANSPOSASE, PUTATIVE-RELATED"/>
    <property type="match status" value="1"/>
</dbReference>
<dbReference type="Proteomes" id="UP001151760">
    <property type="component" value="Unassembled WGS sequence"/>
</dbReference>
<comment type="caution">
    <text evidence="6">The sequence shown here is derived from an EMBL/GenBank/DDBJ whole genome shotgun (WGS) entry which is preliminary data.</text>
</comment>
<dbReference type="InterPro" id="IPR036397">
    <property type="entry name" value="RNaseH_sf"/>
</dbReference>
<sequence length="1174" mass="133403">MKNKMIQLDYAKLNALYESFVPQTEIPVEQNYFLSPSTSNVSSESSSKKSDLSAKKMPNKSKLVKLFEGLDKQLKELEKLIDISSQKEKERTVHYDANNETRKYFTNEKNEMLMKISSESKDIQANLLKRIKILKNDFQRSQAQSIDFMLKLQHQKEHTTCDTSWRLQVAKLNGENLSLNIQIESLVQENERIKHVLGLKAFLKLLLLSTARVKLVLLVKIEENILRIRSLEVNWDQQVVSELVALRNFAKKKLLSHKVCLPILKPGEYELWRKRMEQYIQMIDYSLWKVIENDNAPPITKVVEGVDTIIAPITAKEKAQRRLDLKARSTLLMGIPNEHQLKFKSIKDSKSLLRAVKKSLEMSDQTFDRLQKLISQLEIHGESISQEDVNQRQAPRNQENKNRKNTRRVVLVETTTSKALVSYDGFGYDWSDQGEEGPTNFALMAYSSTSSNSEVFTNSNCSSPCLENVKIIKEQNEQLLKDLKTAKLNDIAYKTGLESVEARLLVYKKNKSVFEEDIKIVVDKCKTALGYNAIPPPYTGNFMPPKPDLSFSGLEEFVNEPIVSEPTVKKPVVETSDAKGSADKPKNFAKKTYPYPKKNMVPRVVLMKSGLVSLNTARQVNTAHPKITMNSARPMTNLSKTAHSTGNMSYLTNYEEIDGGYVAFGGNPKGGKITRKARTPQQNRVAERKNRTLIEAVRTMLADSKLPTTFWADVVNTACYVQNSVLVTKPHNKTPYKLFHTRKPALGFMRPFGCPVTILNTIDHLGEFDGKADEGFFVGYSINRSGPNWLFDIDSLTKSMNYKTFVTRNQSNGNASTKAYDDACKDSTEIVPSKDYILLPLWTADPPFSQSLKSSPNDGSKPSSDDGKKVDENPRKDSEFNDQEKEDNVKSTNNVNAASTNVVNVVGAKISIEPPDDLNMHALEDIVYSDDDEDVGAEADMKNLDAFMPVSLIPSTKWVFRNKKDERGIVIRNKVRLVAQGYTQEEGIDYDEVFALVLRIEAIRLFLAYASFKDFVVYQMDVKSVFLYGKIEEEVYVCQRPGFEDADFFDRVYKVEKALYGLHQALKAWYEGELTFFLGLQVRQKKDAIFISKDKYVDNILKKFGFTEVKTAIETQKPLHKDEDGEEVDVCAVLDTVNPKVSHLYAVKRIFRLISWQCKKQTLVANSTTKAEYV</sequence>
<name>A0ABQ5GRN1_9ASTR</name>
<reference evidence="6" key="1">
    <citation type="journal article" date="2022" name="Int. J. Mol. Sci.">
        <title>Draft Genome of Tanacetum Coccineum: Genomic Comparison of Closely Related Tanacetum-Family Plants.</title>
        <authorList>
            <person name="Yamashiro T."/>
            <person name="Shiraishi A."/>
            <person name="Nakayama K."/>
            <person name="Satake H."/>
        </authorList>
    </citation>
    <scope>NUCLEOTIDE SEQUENCE</scope>
</reference>
<feature type="region of interest" description="Disordered" evidence="4">
    <location>
        <begin position="385"/>
        <end position="405"/>
    </location>
</feature>
<feature type="domain" description="Reverse transcriptase Ty1/copia-type" evidence="5">
    <location>
        <begin position="955"/>
        <end position="1071"/>
    </location>
</feature>
<feature type="compositionally biased region" description="Basic and acidic residues" evidence="4">
    <location>
        <begin position="863"/>
        <end position="889"/>
    </location>
</feature>
<keyword evidence="3" id="KW-0175">Coiled coil</keyword>
<keyword evidence="1" id="KW-0479">Metal-binding</keyword>
<feature type="compositionally biased region" description="Basic and acidic residues" evidence="4">
    <location>
        <begin position="574"/>
        <end position="586"/>
    </location>
</feature>
<feature type="compositionally biased region" description="Polar residues" evidence="4">
    <location>
        <begin position="849"/>
        <end position="862"/>
    </location>
</feature>
<dbReference type="InterPro" id="IPR012337">
    <property type="entry name" value="RNaseH-like_sf"/>
</dbReference>
<accession>A0ABQ5GRN1</accession>
<evidence type="ECO:0000256" key="2">
    <source>
        <dbReference type="ARBA" id="ARBA00022801"/>
    </source>
</evidence>
<organism evidence="6 7">
    <name type="scientific">Tanacetum coccineum</name>
    <dbReference type="NCBI Taxonomy" id="301880"/>
    <lineage>
        <taxon>Eukaryota</taxon>
        <taxon>Viridiplantae</taxon>
        <taxon>Streptophyta</taxon>
        <taxon>Embryophyta</taxon>
        <taxon>Tracheophyta</taxon>
        <taxon>Spermatophyta</taxon>
        <taxon>Magnoliopsida</taxon>
        <taxon>eudicotyledons</taxon>
        <taxon>Gunneridae</taxon>
        <taxon>Pentapetalae</taxon>
        <taxon>asterids</taxon>
        <taxon>campanulids</taxon>
        <taxon>Asterales</taxon>
        <taxon>Asteraceae</taxon>
        <taxon>Asteroideae</taxon>
        <taxon>Anthemideae</taxon>
        <taxon>Anthemidinae</taxon>
        <taxon>Tanacetum</taxon>
    </lineage>
</organism>
<dbReference type="Pfam" id="PF07727">
    <property type="entry name" value="RVT_2"/>
    <property type="match status" value="1"/>
</dbReference>
<dbReference type="InterPro" id="IPR013103">
    <property type="entry name" value="RVT_2"/>
</dbReference>
<feature type="region of interest" description="Disordered" evidence="4">
    <location>
        <begin position="849"/>
        <end position="895"/>
    </location>
</feature>